<comment type="caution">
    <text evidence="2">The sequence shown here is derived from an EMBL/GenBank/DDBJ whole genome shotgun (WGS) entry which is preliminary data.</text>
</comment>
<evidence type="ECO:0000313" key="2">
    <source>
        <dbReference type="EMBL" id="GIY51244.1"/>
    </source>
</evidence>
<name>A0AAV4U0E8_9ARAC</name>
<dbReference type="AlphaFoldDB" id="A0AAV4U0E8"/>
<organism evidence="2 3">
    <name type="scientific">Caerostris darwini</name>
    <dbReference type="NCBI Taxonomy" id="1538125"/>
    <lineage>
        <taxon>Eukaryota</taxon>
        <taxon>Metazoa</taxon>
        <taxon>Ecdysozoa</taxon>
        <taxon>Arthropoda</taxon>
        <taxon>Chelicerata</taxon>
        <taxon>Arachnida</taxon>
        <taxon>Araneae</taxon>
        <taxon>Araneomorphae</taxon>
        <taxon>Entelegynae</taxon>
        <taxon>Araneoidea</taxon>
        <taxon>Araneidae</taxon>
        <taxon>Caerostris</taxon>
    </lineage>
</organism>
<dbReference type="EMBL" id="BPLQ01010512">
    <property type="protein sequence ID" value="GIY51244.1"/>
    <property type="molecule type" value="Genomic_DNA"/>
</dbReference>
<feature type="region of interest" description="Disordered" evidence="1">
    <location>
        <begin position="1"/>
        <end position="50"/>
    </location>
</feature>
<reference evidence="2 3" key="1">
    <citation type="submission" date="2021-06" db="EMBL/GenBank/DDBJ databases">
        <title>Caerostris darwini draft genome.</title>
        <authorList>
            <person name="Kono N."/>
            <person name="Arakawa K."/>
        </authorList>
    </citation>
    <scope>NUCLEOTIDE SEQUENCE [LARGE SCALE GENOMIC DNA]</scope>
</reference>
<accession>A0AAV4U0E8</accession>
<feature type="compositionally biased region" description="Basic and acidic residues" evidence="1">
    <location>
        <begin position="1"/>
        <end position="35"/>
    </location>
</feature>
<evidence type="ECO:0000313" key="3">
    <source>
        <dbReference type="Proteomes" id="UP001054837"/>
    </source>
</evidence>
<keyword evidence="3" id="KW-1185">Reference proteome</keyword>
<gene>
    <name evidence="2" type="ORF">CDAR_445821</name>
</gene>
<proteinExistence type="predicted"/>
<protein>
    <submittedName>
        <fullName evidence="2">Uncharacterized protein</fullName>
    </submittedName>
</protein>
<evidence type="ECO:0000256" key="1">
    <source>
        <dbReference type="SAM" id="MobiDB-lite"/>
    </source>
</evidence>
<sequence length="82" mass="9421">MGRGKLPPDEAWRRLESARRSRQKPDEKTRLRTADPPEDDEPRLERGPDPWNFAAQIDWEGDDDGYQCSKVISRCPVDGQVA</sequence>
<dbReference type="Proteomes" id="UP001054837">
    <property type="component" value="Unassembled WGS sequence"/>
</dbReference>